<sequence length="143" mass="16306">MIALQGTLGELQNHGLLDSVMYLCGVSGSTWCMSSLYKHWDWSDKLLSLEERMYEMLLSTWSLPKAMKMLEEAAKDENYSLTDFWAYTVVYGMLHECKLLRACKTISVSCPIPRDVTLRRWLPAHVILSICSPPLGSTPCLRK</sequence>
<name>A0A151NW95_ALLMI</name>
<dbReference type="InterPro" id="IPR016035">
    <property type="entry name" value="Acyl_Trfase/lysoPLipase"/>
</dbReference>
<dbReference type="GO" id="GO:0047498">
    <property type="term" value="F:calcium-dependent phospholipase A2 activity"/>
    <property type="evidence" value="ECO:0007669"/>
    <property type="project" value="TreeGrafter"/>
</dbReference>
<evidence type="ECO:0000256" key="2">
    <source>
        <dbReference type="ARBA" id="ARBA00023098"/>
    </source>
</evidence>
<gene>
    <name evidence="5" type="ORF">Y1Q_0017857</name>
</gene>
<dbReference type="PANTHER" id="PTHR10728">
    <property type="entry name" value="CYTOSOLIC PHOSPHOLIPASE A2"/>
    <property type="match status" value="1"/>
</dbReference>
<evidence type="ECO:0000313" key="6">
    <source>
        <dbReference type="Proteomes" id="UP000050525"/>
    </source>
</evidence>
<dbReference type="GO" id="GO:0005654">
    <property type="term" value="C:nucleoplasm"/>
    <property type="evidence" value="ECO:0007669"/>
    <property type="project" value="TreeGrafter"/>
</dbReference>
<dbReference type="PANTHER" id="PTHR10728:SF39">
    <property type="entry name" value="CYTOSOLIC PHOSPHOLIPASE A2 GAMMA"/>
    <property type="match status" value="1"/>
</dbReference>
<comment type="caution">
    <text evidence="5">The sequence shown here is derived from an EMBL/GenBank/DDBJ whole genome shotgun (WGS) entry which is preliminary data.</text>
</comment>
<dbReference type="Proteomes" id="UP000050525">
    <property type="component" value="Unassembled WGS sequence"/>
</dbReference>
<evidence type="ECO:0000256" key="3">
    <source>
        <dbReference type="PROSITE-ProRule" id="PRU00555"/>
    </source>
</evidence>
<accession>A0A151NW95</accession>
<dbReference type="GO" id="GO:0046475">
    <property type="term" value="P:glycerophospholipid catabolic process"/>
    <property type="evidence" value="ECO:0007669"/>
    <property type="project" value="TreeGrafter"/>
</dbReference>
<organism evidence="5 6">
    <name type="scientific">Alligator mississippiensis</name>
    <name type="common">American alligator</name>
    <dbReference type="NCBI Taxonomy" id="8496"/>
    <lineage>
        <taxon>Eukaryota</taxon>
        <taxon>Metazoa</taxon>
        <taxon>Chordata</taxon>
        <taxon>Craniata</taxon>
        <taxon>Vertebrata</taxon>
        <taxon>Euteleostomi</taxon>
        <taxon>Archelosauria</taxon>
        <taxon>Archosauria</taxon>
        <taxon>Crocodylia</taxon>
        <taxon>Alligatoridae</taxon>
        <taxon>Alligatorinae</taxon>
        <taxon>Alligator</taxon>
    </lineage>
</organism>
<dbReference type="GO" id="GO:0005829">
    <property type="term" value="C:cytosol"/>
    <property type="evidence" value="ECO:0007669"/>
    <property type="project" value="TreeGrafter"/>
</dbReference>
<dbReference type="EMBL" id="AKHW03001833">
    <property type="protein sequence ID" value="KYO40859.1"/>
    <property type="molecule type" value="Genomic_DNA"/>
</dbReference>
<dbReference type="PROSITE" id="PS51210">
    <property type="entry name" value="PLA2C"/>
    <property type="match status" value="1"/>
</dbReference>
<keyword evidence="6" id="KW-1185">Reference proteome</keyword>
<dbReference type="InterPro" id="IPR002642">
    <property type="entry name" value="LysoPLipase_cat_dom"/>
</dbReference>
<protein>
    <recommendedName>
        <fullName evidence="4">PLA2c domain-containing protein</fullName>
    </recommendedName>
</protein>
<dbReference type="GO" id="GO:0005509">
    <property type="term" value="F:calcium ion binding"/>
    <property type="evidence" value="ECO:0007669"/>
    <property type="project" value="TreeGrafter"/>
</dbReference>
<keyword evidence="2 3" id="KW-0443">Lipid metabolism</keyword>
<dbReference type="Pfam" id="PF01735">
    <property type="entry name" value="PLA2_B"/>
    <property type="match status" value="1"/>
</dbReference>
<evidence type="ECO:0000313" key="5">
    <source>
        <dbReference type="EMBL" id="KYO40859.1"/>
    </source>
</evidence>
<dbReference type="Gene3D" id="3.40.1090.10">
    <property type="entry name" value="Cytosolic phospholipase A2 catalytic domain"/>
    <property type="match status" value="1"/>
</dbReference>
<proteinExistence type="predicted"/>
<evidence type="ECO:0000259" key="4">
    <source>
        <dbReference type="PROSITE" id="PS51210"/>
    </source>
</evidence>
<dbReference type="GO" id="GO:0005544">
    <property type="term" value="F:calcium-dependent phospholipid binding"/>
    <property type="evidence" value="ECO:0007669"/>
    <property type="project" value="TreeGrafter"/>
</dbReference>
<dbReference type="SUPFAM" id="SSF52151">
    <property type="entry name" value="FabD/lysophospholipase-like"/>
    <property type="match status" value="1"/>
</dbReference>
<feature type="domain" description="PLA2c" evidence="4">
    <location>
        <begin position="1"/>
        <end position="143"/>
    </location>
</feature>
<evidence type="ECO:0000256" key="1">
    <source>
        <dbReference type="ARBA" id="ARBA00022801"/>
    </source>
</evidence>
<dbReference type="AlphaFoldDB" id="A0A151NW95"/>
<dbReference type="GO" id="GO:0005635">
    <property type="term" value="C:nuclear envelope"/>
    <property type="evidence" value="ECO:0007669"/>
    <property type="project" value="TreeGrafter"/>
</dbReference>
<keyword evidence="1 3" id="KW-0378">Hydrolase</keyword>
<keyword evidence="3" id="KW-0442">Lipid degradation</keyword>
<reference evidence="5 6" key="1">
    <citation type="journal article" date="2012" name="Genome Biol.">
        <title>Sequencing three crocodilian genomes to illuminate the evolution of archosaurs and amniotes.</title>
        <authorList>
            <person name="St John J.A."/>
            <person name="Braun E.L."/>
            <person name="Isberg S.R."/>
            <person name="Miles L.G."/>
            <person name="Chong A.Y."/>
            <person name="Gongora J."/>
            <person name="Dalzell P."/>
            <person name="Moran C."/>
            <person name="Bed'hom B."/>
            <person name="Abzhanov A."/>
            <person name="Burgess S.C."/>
            <person name="Cooksey A.M."/>
            <person name="Castoe T.A."/>
            <person name="Crawford N.G."/>
            <person name="Densmore L.D."/>
            <person name="Drew J.C."/>
            <person name="Edwards S.V."/>
            <person name="Faircloth B.C."/>
            <person name="Fujita M.K."/>
            <person name="Greenwold M.J."/>
            <person name="Hoffmann F.G."/>
            <person name="Howard J.M."/>
            <person name="Iguchi T."/>
            <person name="Janes D.E."/>
            <person name="Khan S.Y."/>
            <person name="Kohno S."/>
            <person name="de Koning A.J."/>
            <person name="Lance S.L."/>
            <person name="McCarthy F.M."/>
            <person name="McCormack J.E."/>
            <person name="Merchant M.E."/>
            <person name="Peterson D.G."/>
            <person name="Pollock D.D."/>
            <person name="Pourmand N."/>
            <person name="Raney B.J."/>
            <person name="Roessler K.A."/>
            <person name="Sanford J.R."/>
            <person name="Sawyer R.H."/>
            <person name="Schmidt C.J."/>
            <person name="Triplett E.W."/>
            <person name="Tuberville T.D."/>
            <person name="Venegas-Anaya M."/>
            <person name="Howard J.T."/>
            <person name="Jarvis E.D."/>
            <person name="Guillette L.J.Jr."/>
            <person name="Glenn T.C."/>
            <person name="Green R.E."/>
            <person name="Ray D.A."/>
        </authorList>
    </citation>
    <scope>NUCLEOTIDE SEQUENCE [LARGE SCALE GENOMIC DNA]</scope>
    <source>
        <strain evidence="5">KSC_2009_1</strain>
    </source>
</reference>